<dbReference type="PANTHER" id="PTHR33146:SF10">
    <property type="entry name" value="STRAND-SPECIFIC NUCLEASE, PUTATIVE-RELATED"/>
    <property type="match status" value="1"/>
</dbReference>
<dbReference type="GO" id="GO:0016788">
    <property type="term" value="F:hydrolase activity, acting on ester bonds"/>
    <property type="evidence" value="ECO:0007669"/>
    <property type="project" value="InterPro"/>
</dbReference>
<comment type="similarity">
    <text evidence="1">Belongs to the nuclease type I family.</text>
</comment>
<gene>
    <name evidence="8" type="ORF">SINC0208_LOCUS8744</name>
</gene>
<evidence type="ECO:0000256" key="3">
    <source>
        <dbReference type="ARBA" id="ARBA00022723"/>
    </source>
</evidence>
<dbReference type="GO" id="GO:0006308">
    <property type="term" value="P:DNA catabolic process"/>
    <property type="evidence" value="ECO:0007669"/>
    <property type="project" value="InterPro"/>
</dbReference>
<keyword evidence="6" id="KW-1015">Disulfide bond</keyword>
<reference evidence="8" key="1">
    <citation type="submission" date="2021-01" db="EMBL/GenBank/DDBJ databases">
        <authorList>
            <person name="Corre E."/>
            <person name="Pelletier E."/>
            <person name="Niang G."/>
            <person name="Scheremetjew M."/>
            <person name="Finn R."/>
            <person name="Kale V."/>
            <person name="Holt S."/>
            <person name="Cochrane G."/>
            <person name="Meng A."/>
            <person name="Brown T."/>
            <person name="Cohen L."/>
        </authorList>
    </citation>
    <scope>NUCLEOTIDE SEQUENCE</scope>
    <source>
        <strain evidence="8">S3</strain>
    </source>
</reference>
<organism evidence="8">
    <name type="scientific">Strombidium inclinatum</name>
    <dbReference type="NCBI Taxonomy" id="197538"/>
    <lineage>
        <taxon>Eukaryota</taxon>
        <taxon>Sar</taxon>
        <taxon>Alveolata</taxon>
        <taxon>Ciliophora</taxon>
        <taxon>Intramacronucleata</taxon>
        <taxon>Spirotrichea</taxon>
        <taxon>Oligotrichia</taxon>
        <taxon>Strombidiidae</taxon>
        <taxon>Strombidium</taxon>
    </lineage>
</organism>
<keyword evidence="2" id="KW-0540">Nuclease</keyword>
<dbReference type="PANTHER" id="PTHR33146">
    <property type="entry name" value="ENDONUCLEASE 4"/>
    <property type="match status" value="1"/>
</dbReference>
<dbReference type="Gene3D" id="1.10.575.10">
    <property type="entry name" value="P1 Nuclease"/>
    <property type="match status" value="1"/>
</dbReference>
<sequence length="278" mass="31676">METNPSIVAKVEHSLKPLSYLNEHEQNHTFVECATFADDIKGKGFSDQSPWHFIDQAYFMDNFTTPVAPEKFNVTWAIGNMEYSLGQNQTNNDTGVTWALGDAFDTRLLIHYVGDIHQPLHTVTMYSPDFPTGDMGGNLFNITEKDGINELHALWDSLIYEWDDDFEQPLNETAWDTMTNISATLRDEHKWSDADIQADLKKHKNDWAAEGYEIATTFVYTIEQNTLPSDEYVSEARKIVHRRLALGGYRLAKVLETIFSRYPDVPADSAAPELKFLA</sequence>
<keyword evidence="5" id="KW-0378">Hydrolase</keyword>
<dbReference type="InterPro" id="IPR008947">
    <property type="entry name" value="PLipase_C/P1_nuclease_dom_sf"/>
</dbReference>
<dbReference type="Pfam" id="PF02265">
    <property type="entry name" value="S1-P1_nuclease"/>
    <property type="match status" value="1"/>
</dbReference>
<dbReference type="GO" id="GO:0004519">
    <property type="term" value="F:endonuclease activity"/>
    <property type="evidence" value="ECO:0007669"/>
    <property type="project" value="UniProtKB-KW"/>
</dbReference>
<dbReference type="SUPFAM" id="SSF48537">
    <property type="entry name" value="Phospholipase C/P1 nuclease"/>
    <property type="match status" value="1"/>
</dbReference>
<keyword evidence="4" id="KW-0255">Endonuclease</keyword>
<keyword evidence="7" id="KW-0325">Glycoprotein</keyword>
<name>A0A7S3IN08_9SPIT</name>
<evidence type="ECO:0000256" key="1">
    <source>
        <dbReference type="ARBA" id="ARBA00009547"/>
    </source>
</evidence>
<evidence type="ECO:0000256" key="6">
    <source>
        <dbReference type="ARBA" id="ARBA00023157"/>
    </source>
</evidence>
<dbReference type="GO" id="GO:0003676">
    <property type="term" value="F:nucleic acid binding"/>
    <property type="evidence" value="ECO:0007669"/>
    <property type="project" value="InterPro"/>
</dbReference>
<accession>A0A7S3IN08</accession>
<dbReference type="EMBL" id="HBIH01021929">
    <property type="protein sequence ID" value="CAE0328117.1"/>
    <property type="molecule type" value="Transcribed_RNA"/>
</dbReference>
<dbReference type="InterPro" id="IPR003154">
    <property type="entry name" value="S1/P1nuclease"/>
</dbReference>
<evidence type="ECO:0000256" key="4">
    <source>
        <dbReference type="ARBA" id="ARBA00022759"/>
    </source>
</evidence>
<dbReference type="CDD" id="cd11010">
    <property type="entry name" value="S1-P1_nuclease"/>
    <property type="match status" value="1"/>
</dbReference>
<evidence type="ECO:0000256" key="2">
    <source>
        <dbReference type="ARBA" id="ARBA00022722"/>
    </source>
</evidence>
<evidence type="ECO:0000256" key="7">
    <source>
        <dbReference type="ARBA" id="ARBA00023180"/>
    </source>
</evidence>
<proteinExistence type="inferred from homology"/>
<protein>
    <submittedName>
        <fullName evidence="8">Uncharacterized protein</fullName>
    </submittedName>
</protein>
<evidence type="ECO:0000256" key="5">
    <source>
        <dbReference type="ARBA" id="ARBA00022801"/>
    </source>
</evidence>
<evidence type="ECO:0000313" key="8">
    <source>
        <dbReference type="EMBL" id="CAE0328117.1"/>
    </source>
</evidence>
<dbReference type="AlphaFoldDB" id="A0A7S3IN08"/>
<dbReference type="GO" id="GO:0046872">
    <property type="term" value="F:metal ion binding"/>
    <property type="evidence" value="ECO:0007669"/>
    <property type="project" value="UniProtKB-KW"/>
</dbReference>
<keyword evidence="3" id="KW-0479">Metal-binding</keyword>